<dbReference type="RefSeq" id="WP_211466972.1">
    <property type="nucleotide sequence ID" value="NZ_JAGSXH010000025.1"/>
</dbReference>
<sequence>MSHFLWSAQQSGPTAVRGGPRRIADPRGGREHPAVDPVARRVALITGASSGIGAALAQRLAEQHGWRLLLSGRDRGQLKQIADRLGATPLHADLAAAGSGERLALSALGTAGRVDMVVAAAGIGWCGPFESMPPASIDRVIAVDLVAAIQLVRLLLPHMIARRSGHVVLVGSVAGCAAVAREAVYSAAKAGLSAFAESLRFELAGTGVRVTLVVPGVVDTRFFERRGVPYMRTFPRPVPAVRVADATIGAILRGRDEVYVPRWMGLPGRVRGAAPRLYRTLAARFG</sequence>
<proteinExistence type="inferred from homology"/>
<evidence type="ECO:0000259" key="5">
    <source>
        <dbReference type="SMART" id="SM00822"/>
    </source>
</evidence>
<dbReference type="SUPFAM" id="SSF51735">
    <property type="entry name" value="NAD(P)-binding Rossmann-fold domains"/>
    <property type="match status" value="1"/>
</dbReference>
<comment type="similarity">
    <text evidence="1 3">Belongs to the short-chain dehydrogenases/reductases (SDR) family.</text>
</comment>
<evidence type="ECO:0000256" key="3">
    <source>
        <dbReference type="RuleBase" id="RU000363"/>
    </source>
</evidence>
<dbReference type="PRINTS" id="PR00081">
    <property type="entry name" value="GDHRDH"/>
</dbReference>
<keyword evidence="7" id="KW-1185">Reference proteome</keyword>
<dbReference type="Gene3D" id="3.40.50.720">
    <property type="entry name" value="NAD(P)-binding Rossmann-like Domain"/>
    <property type="match status" value="1"/>
</dbReference>
<name>A0A8J8BCQ2_9ACTN</name>
<evidence type="ECO:0000313" key="6">
    <source>
        <dbReference type="EMBL" id="MBS2963351.1"/>
    </source>
</evidence>
<dbReference type="PANTHER" id="PTHR44196:SF1">
    <property type="entry name" value="DEHYDROGENASE_REDUCTASE SDR FAMILY MEMBER 7B"/>
    <property type="match status" value="1"/>
</dbReference>
<evidence type="ECO:0000256" key="2">
    <source>
        <dbReference type="ARBA" id="ARBA00023002"/>
    </source>
</evidence>
<dbReference type="Proteomes" id="UP000677913">
    <property type="component" value="Unassembled WGS sequence"/>
</dbReference>
<accession>A0A8J8BCQ2</accession>
<dbReference type="EMBL" id="JAGSXH010000025">
    <property type="protein sequence ID" value="MBS2963351.1"/>
    <property type="molecule type" value="Genomic_DNA"/>
</dbReference>
<protein>
    <submittedName>
        <fullName evidence="6">SDR family NAD(P)-dependent oxidoreductase</fullName>
    </submittedName>
</protein>
<dbReference type="Pfam" id="PF00106">
    <property type="entry name" value="adh_short"/>
    <property type="match status" value="1"/>
</dbReference>
<reference evidence="6" key="1">
    <citation type="submission" date="2021-04" db="EMBL/GenBank/DDBJ databases">
        <title>Genome based classification of Actinospica acidithermotolerans sp. nov., an actinobacterium isolated from an Indonesian hot spring.</title>
        <authorList>
            <person name="Kusuma A.B."/>
            <person name="Putra K.E."/>
            <person name="Nafisah S."/>
            <person name="Loh J."/>
            <person name="Nouioui I."/>
            <person name="Goodfellow M."/>
        </authorList>
    </citation>
    <scope>NUCLEOTIDE SEQUENCE</scope>
    <source>
        <strain evidence="6">DSM 45618</strain>
    </source>
</reference>
<evidence type="ECO:0000256" key="1">
    <source>
        <dbReference type="ARBA" id="ARBA00006484"/>
    </source>
</evidence>
<dbReference type="SMART" id="SM00822">
    <property type="entry name" value="PKS_KR"/>
    <property type="match status" value="1"/>
</dbReference>
<gene>
    <name evidence="6" type="ORF">KGA66_09865</name>
</gene>
<evidence type="ECO:0000313" key="7">
    <source>
        <dbReference type="Proteomes" id="UP000677913"/>
    </source>
</evidence>
<dbReference type="InterPro" id="IPR036291">
    <property type="entry name" value="NAD(P)-bd_dom_sf"/>
</dbReference>
<feature type="region of interest" description="Disordered" evidence="4">
    <location>
        <begin position="1"/>
        <end position="34"/>
    </location>
</feature>
<dbReference type="PROSITE" id="PS00061">
    <property type="entry name" value="ADH_SHORT"/>
    <property type="match status" value="1"/>
</dbReference>
<organism evidence="6 7">
    <name type="scientific">Actinocrinis puniceicyclus</name>
    <dbReference type="NCBI Taxonomy" id="977794"/>
    <lineage>
        <taxon>Bacteria</taxon>
        <taxon>Bacillati</taxon>
        <taxon>Actinomycetota</taxon>
        <taxon>Actinomycetes</taxon>
        <taxon>Catenulisporales</taxon>
        <taxon>Actinospicaceae</taxon>
        <taxon>Actinocrinis</taxon>
    </lineage>
</organism>
<dbReference type="PRINTS" id="PR00080">
    <property type="entry name" value="SDRFAMILY"/>
</dbReference>
<dbReference type="CDD" id="cd05233">
    <property type="entry name" value="SDR_c"/>
    <property type="match status" value="1"/>
</dbReference>
<evidence type="ECO:0000256" key="4">
    <source>
        <dbReference type="SAM" id="MobiDB-lite"/>
    </source>
</evidence>
<keyword evidence="2" id="KW-0560">Oxidoreductase</keyword>
<dbReference type="InterPro" id="IPR057326">
    <property type="entry name" value="KR_dom"/>
</dbReference>
<feature type="domain" description="Ketoreductase" evidence="5">
    <location>
        <begin position="41"/>
        <end position="221"/>
    </location>
</feature>
<dbReference type="GO" id="GO:0016491">
    <property type="term" value="F:oxidoreductase activity"/>
    <property type="evidence" value="ECO:0007669"/>
    <property type="project" value="UniProtKB-KW"/>
</dbReference>
<comment type="caution">
    <text evidence="6">The sequence shown here is derived from an EMBL/GenBank/DDBJ whole genome shotgun (WGS) entry which is preliminary data.</text>
</comment>
<dbReference type="InterPro" id="IPR002347">
    <property type="entry name" value="SDR_fam"/>
</dbReference>
<dbReference type="InterPro" id="IPR020904">
    <property type="entry name" value="Sc_DH/Rdtase_CS"/>
</dbReference>
<dbReference type="AlphaFoldDB" id="A0A8J8BCQ2"/>
<feature type="compositionally biased region" description="Basic and acidic residues" evidence="4">
    <location>
        <begin position="22"/>
        <end position="34"/>
    </location>
</feature>
<dbReference type="PANTHER" id="PTHR44196">
    <property type="entry name" value="DEHYDROGENASE/REDUCTASE SDR FAMILY MEMBER 7B"/>
    <property type="match status" value="1"/>
</dbReference>
<dbReference type="GO" id="GO:0016020">
    <property type="term" value="C:membrane"/>
    <property type="evidence" value="ECO:0007669"/>
    <property type="project" value="TreeGrafter"/>
</dbReference>